<dbReference type="PATRIC" id="fig|1339352.3.peg.2580"/>
<dbReference type="Pfam" id="PF07523">
    <property type="entry name" value="Big_3"/>
    <property type="match status" value="1"/>
</dbReference>
<dbReference type="InterPro" id="IPR022038">
    <property type="entry name" value="Ig-like_bact"/>
</dbReference>
<proteinExistence type="predicted"/>
<dbReference type="AlphaFoldDB" id="A0A069SGK1"/>
<feature type="domain" description="Ig-like" evidence="2">
    <location>
        <begin position="377"/>
        <end position="428"/>
    </location>
</feature>
<gene>
    <name evidence="3" type="ORF">M099_2683</name>
</gene>
<dbReference type="RefSeq" id="WP_011965000.1">
    <property type="nucleotide sequence ID" value="NZ_JNHM01000031.1"/>
</dbReference>
<evidence type="ECO:0000256" key="1">
    <source>
        <dbReference type="SAM" id="SignalP"/>
    </source>
</evidence>
<dbReference type="Proteomes" id="UP000027661">
    <property type="component" value="Unassembled WGS sequence"/>
</dbReference>
<evidence type="ECO:0000313" key="4">
    <source>
        <dbReference type="Proteomes" id="UP000027661"/>
    </source>
</evidence>
<accession>A0A069SGK1</accession>
<reference evidence="3 4" key="1">
    <citation type="submission" date="2014-04" db="EMBL/GenBank/DDBJ databases">
        <authorList>
            <person name="Sears C."/>
            <person name="Carroll K."/>
            <person name="Sack B.R."/>
            <person name="Qadri F."/>
            <person name="Myers L.L."/>
            <person name="Chung G.-T."/>
            <person name="Escheverria P."/>
            <person name="Fraser C.M."/>
            <person name="Sadzewicz L."/>
            <person name="Shefchek K.A."/>
            <person name="Tallon L."/>
            <person name="Das S.P."/>
            <person name="Daugherty S."/>
            <person name="Mongodin E.F."/>
        </authorList>
    </citation>
    <scope>NUCLEOTIDE SEQUENCE [LARGE SCALE GENOMIC DNA]</scope>
    <source>
        <strain evidence="3 4">3975 RP4</strain>
    </source>
</reference>
<organism evidence="3 4">
    <name type="scientific">Phocaeicola vulgatus str. 3975 RP4</name>
    <dbReference type="NCBI Taxonomy" id="1339352"/>
    <lineage>
        <taxon>Bacteria</taxon>
        <taxon>Pseudomonadati</taxon>
        <taxon>Bacteroidota</taxon>
        <taxon>Bacteroidia</taxon>
        <taxon>Bacteroidales</taxon>
        <taxon>Bacteroidaceae</taxon>
        <taxon>Phocaeicola</taxon>
    </lineage>
</organism>
<dbReference type="GeneID" id="5301974"/>
<feature type="signal peptide" evidence="1">
    <location>
        <begin position="1"/>
        <end position="20"/>
    </location>
</feature>
<evidence type="ECO:0000313" key="3">
    <source>
        <dbReference type="EMBL" id="KDS53373.1"/>
    </source>
</evidence>
<comment type="caution">
    <text evidence="3">The sequence shown here is derived from an EMBL/GenBank/DDBJ whole genome shotgun (WGS) entry which is preliminary data.</text>
</comment>
<keyword evidence="1" id="KW-0732">Signal</keyword>
<dbReference type="Gene3D" id="2.60.40.3630">
    <property type="match status" value="1"/>
</dbReference>
<feature type="chain" id="PRO_5001669154" evidence="1">
    <location>
        <begin position="21"/>
        <end position="592"/>
    </location>
</feature>
<sequence>MRILNKLVYACCSIAFGLMALPSCEGGELYDVNAPDWISEKVDSIANSKKDPEEEVLEGMQEDVYSFGNTDYTSGFWTAFSKYYVVPDGQKWHGVFNLNINPADNTYYKNFALVITNDADRGGEGYTEYGAYRFDTTNDTLAYNSQWGSHLFFKYTSSTLMLSPVDNLDETVQKLGGKVTLTVDRTNENAFSIKIQNASATKTYKQPYKLPNLNADASNTNIRCFLVPEGSYINFLQSNIVPIGGLTSAEDKNPLSMVLQNVPDQVNAGTSLEEAVAGITAIVSFEEGVTKTVTAEELQFTAIPNMNELGTKTLVVIYNKTFKGENCNQPVVANATFEVVEKIVSIQVTAQPAHTQYYYYTSAATETMTDRTLAFLPEGLEVTATYADGSTRVVDNAKLHFSAIPAKAGTQTVTITADEVTATVEVKVAESVVAAVSNSAGIIGAEDNSTGWWTVFSDNFNVPAGETRSISFTNYTSQANNWSNFAIVLRKADLAEYAVVRADNYGWGAGYDGNASLVHNGTQGDWAAWLADMNGAKVTVYVTNCGNGTADIQAVMKGTSGTSYAQYYLGINKLDMNDLNFALTIEGGHLVF</sequence>
<dbReference type="EMBL" id="JNHM01000031">
    <property type="protein sequence ID" value="KDS53373.1"/>
    <property type="molecule type" value="Genomic_DNA"/>
</dbReference>
<name>A0A069SGK1_PHOVU</name>
<protein>
    <submittedName>
        <fullName evidence="3">Bacterial Ig-like domain family protein</fullName>
    </submittedName>
</protein>
<evidence type="ECO:0000259" key="2">
    <source>
        <dbReference type="Pfam" id="PF07523"/>
    </source>
</evidence>